<organism evidence="2 3">
    <name type="scientific">Populus tomentosa</name>
    <name type="common">Chinese white poplar</name>
    <dbReference type="NCBI Taxonomy" id="118781"/>
    <lineage>
        <taxon>Eukaryota</taxon>
        <taxon>Viridiplantae</taxon>
        <taxon>Streptophyta</taxon>
        <taxon>Embryophyta</taxon>
        <taxon>Tracheophyta</taxon>
        <taxon>Spermatophyta</taxon>
        <taxon>Magnoliopsida</taxon>
        <taxon>eudicotyledons</taxon>
        <taxon>Gunneridae</taxon>
        <taxon>Pentapetalae</taxon>
        <taxon>rosids</taxon>
        <taxon>fabids</taxon>
        <taxon>Malpighiales</taxon>
        <taxon>Salicaceae</taxon>
        <taxon>Saliceae</taxon>
        <taxon>Populus</taxon>
    </lineage>
</organism>
<name>A0A8X7YAR9_POPTO</name>
<feature type="transmembrane region" description="Helical" evidence="1">
    <location>
        <begin position="51"/>
        <end position="69"/>
    </location>
</feature>
<evidence type="ECO:0000313" key="3">
    <source>
        <dbReference type="Proteomes" id="UP000886885"/>
    </source>
</evidence>
<dbReference type="InterPro" id="IPR053258">
    <property type="entry name" value="Ca-permeable_cation_channel"/>
</dbReference>
<keyword evidence="3" id="KW-1185">Reference proteome</keyword>
<proteinExistence type="predicted"/>
<gene>
    <name evidence="2" type="ORF">POTOM_046397</name>
</gene>
<feature type="transmembrane region" description="Helical" evidence="1">
    <location>
        <begin position="89"/>
        <end position="120"/>
    </location>
</feature>
<dbReference type="EMBL" id="JAAWWB010000027">
    <property type="protein sequence ID" value="KAG6749353.1"/>
    <property type="molecule type" value="Genomic_DNA"/>
</dbReference>
<keyword evidence="1" id="KW-1133">Transmembrane helix</keyword>
<dbReference type="OrthoDB" id="845236at2759"/>
<dbReference type="PANTHER" id="PTHR34115:SF7">
    <property type="entry name" value="PGG DOMAIN-CONTAINING PROTEIN"/>
    <property type="match status" value="1"/>
</dbReference>
<accession>A0A8X7YAR9</accession>
<evidence type="ECO:0000256" key="1">
    <source>
        <dbReference type="SAM" id="Phobius"/>
    </source>
</evidence>
<keyword evidence="1" id="KW-0812">Transmembrane</keyword>
<protein>
    <submittedName>
        <fullName evidence="2">Uncharacterized protein</fullName>
    </submittedName>
</protein>
<reference evidence="2" key="1">
    <citation type="journal article" date="2020" name="bioRxiv">
        <title>Hybrid origin of Populus tomentosa Carr. identified through genome sequencing and phylogenomic analysis.</title>
        <authorList>
            <person name="An X."/>
            <person name="Gao K."/>
            <person name="Chen Z."/>
            <person name="Li J."/>
            <person name="Yang X."/>
            <person name="Yang X."/>
            <person name="Zhou J."/>
            <person name="Guo T."/>
            <person name="Zhao T."/>
            <person name="Huang S."/>
            <person name="Miao D."/>
            <person name="Khan W.U."/>
            <person name="Rao P."/>
            <person name="Ye M."/>
            <person name="Lei B."/>
            <person name="Liao W."/>
            <person name="Wang J."/>
            <person name="Ji L."/>
            <person name="Li Y."/>
            <person name="Guo B."/>
            <person name="Mustafa N.S."/>
            <person name="Li S."/>
            <person name="Yun Q."/>
            <person name="Keller S.R."/>
            <person name="Mao J."/>
            <person name="Zhang R."/>
            <person name="Strauss S.H."/>
        </authorList>
    </citation>
    <scope>NUCLEOTIDE SEQUENCE</scope>
    <source>
        <strain evidence="2">GM15</strain>
        <tissue evidence="2">Leaf</tissue>
    </source>
</reference>
<comment type="caution">
    <text evidence="2">The sequence shown here is derived from an EMBL/GenBank/DDBJ whole genome shotgun (WGS) entry which is preliminary data.</text>
</comment>
<dbReference type="Proteomes" id="UP000886885">
    <property type="component" value="Chromosome 14A"/>
</dbReference>
<keyword evidence="1" id="KW-0472">Membrane</keyword>
<dbReference type="PANTHER" id="PTHR34115">
    <property type="entry name" value="PROTEIN, PUTATIVE-RELATED"/>
    <property type="match status" value="1"/>
</dbReference>
<dbReference type="AlphaFoldDB" id="A0A8X7YAR9"/>
<evidence type="ECO:0000313" key="2">
    <source>
        <dbReference type="EMBL" id="KAG6749353.1"/>
    </source>
</evidence>
<sequence length="167" mass="18665">MAENLRENPAFEKESITMQHGIFALLVGTLNNQIQVKYQSIKGSPFDSHDVIMSVFLVALFIYATASVAEVMLRARKSTYYTVVGNLRLFASALAAILLLAILAPILGCVISVVWACLFLRVAYESSQEMSNILSQVTTNKLLDMLTRLIARVRSRKEEEEPNQPRV</sequence>